<feature type="non-terminal residue" evidence="2">
    <location>
        <position position="1"/>
    </location>
</feature>
<dbReference type="InterPro" id="IPR029058">
    <property type="entry name" value="AB_hydrolase_fold"/>
</dbReference>
<dbReference type="AlphaFoldDB" id="A0A2K3KII3"/>
<keyword evidence="2" id="KW-0645">Protease</keyword>
<reference evidence="2 3" key="1">
    <citation type="journal article" date="2014" name="Am. J. Bot.">
        <title>Genome assembly and annotation for red clover (Trifolium pratense; Fabaceae).</title>
        <authorList>
            <person name="Istvanek J."/>
            <person name="Jaros M."/>
            <person name="Krenek A."/>
            <person name="Repkova J."/>
        </authorList>
    </citation>
    <scope>NUCLEOTIDE SEQUENCE [LARGE SCALE GENOMIC DNA]</scope>
    <source>
        <strain evidence="3">cv. Tatra</strain>
        <tissue evidence="2">Young leaves</tissue>
    </source>
</reference>
<name>A0A2K3KII3_TRIPR</name>
<dbReference type="GO" id="GO:0006508">
    <property type="term" value="P:proteolysis"/>
    <property type="evidence" value="ECO:0007669"/>
    <property type="project" value="InterPro"/>
</dbReference>
<dbReference type="Proteomes" id="UP000236291">
    <property type="component" value="Unassembled WGS sequence"/>
</dbReference>
<dbReference type="EMBL" id="ASHM01097817">
    <property type="protein sequence ID" value="PNX66079.1"/>
    <property type="molecule type" value="Genomic_DNA"/>
</dbReference>
<dbReference type="InterPro" id="IPR001563">
    <property type="entry name" value="Peptidase_S10"/>
</dbReference>
<keyword evidence="2" id="KW-0121">Carboxypeptidase</keyword>
<evidence type="ECO:0000313" key="3">
    <source>
        <dbReference type="Proteomes" id="UP000236291"/>
    </source>
</evidence>
<dbReference type="Pfam" id="PF00450">
    <property type="entry name" value="Peptidase_S10"/>
    <property type="match status" value="1"/>
</dbReference>
<dbReference type="Gene3D" id="3.40.50.1820">
    <property type="entry name" value="alpha/beta hydrolase"/>
    <property type="match status" value="1"/>
</dbReference>
<evidence type="ECO:0000313" key="2">
    <source>
        <dbReference type="EMBL" id="PNX66079.1"/>
    </source>
</evidence>
<dbReference type="GO" id="GO:0004185">
    <property type="term" value="F:serine-type carboxypeptidase activity"/>
    <property type="evidence" value="ECO:0007669"/>
    <property type="project" value="InterPro"/>
</dbReference>
<dbReference type="SUPFAM" id="SSF53474">
    <property type="entry name" value="alpha/beta-Hydrolases"/>
    <property type="match status" value="1"/>
</dbReference>
<protein>
    <submittedName>
        <fullName evidence="2">Serine carboxypeptidase 50-like protein</fullName>
    </submittedName>
</protein>
<evidence type="ECO:0000256" key="1">
    <source>
        <dbReference type="ARBA" id="ARBA00009431"/>
    </source>
</evidence>
<organism evidence="2 3">
    <name type="scientific">Trifolium pratense</name>
    <name type="common">Red clover</name>
    <dbReference type="NCBI Taxonomy" id="57577"/>
    <lineage>
        <taxon>Eukaryota</taxon>
        <taxon>Viridiplantae</taxon>
        <taxon>Streptophyta</taxon>
        <taxon>Embryophyta</taxon>
        <taxon>Tracheophyta</taxon>
        <taxon>Spermatophyta</taxon>
        <taxon>Magnoliopsida</taxon>
        <taxon>eudicotyledons</taxon>
        <taxon>Gunneridae</taxon>
        <taxon>Pentapetalae</taxon>
        <taxon>rosids</taxon>
        <taxon>fabids</taxon>
        <taxon>Fabales</taxon>
        <taxon>Fabaceae</taxon>
        <taxon>Papilionoideae</taxon>
        <taxon>50 kb inversion clade</taxon>
        <taxon>NPAAA clade</taxon>
        <taxon>Hologalegina</taxon>
        <taxon>IRL clade</taxon>
        <taxon>Trifolieae</taxon>
        <taxon>Trifolium</taxon>
    </lineage>
</organism>
<keyword evidence="2" id="KW-0378">Hydrolase</keyword>
<comment type="caution">
    <text evidence="2">The sequence shown here is derived from an EMBL/GenBank/DDBJ whole genome shotgun (WGS) entry which is preliminary data.</text>
</comment>
<proteinExistence type="inferred from homology"/>
<gene>
    <name evidence="2" type="ORF">L195_g054895</name>
</gene>
<dbReference type="ExpressionAtlas" id="A0A2K3KII3">
    <property type="expression patterns" value="baseline"/>
</dbReference>
<reference evidence="2 3" key="2">
    <citation type="journal article" date="2017" name="Front. Plant Sci.">
        <title>Gene Classification and Mining of Molecular Markers Useful in Red Clover (Trifolium pratense) Breeding.</title>
        <authorList>
            <person name="Istvanek J."/>
            <person name="Dluhosova J."/>
            <person name="Dluhos P."/>
            <person name="Patkova L."/>
            <person name="Nedelnik J."/>
            <person name="Repkova J."/>
        </authorList>
    </citation>
    <scope>NUCLEOTIDE SEQUENCE [LARGE SCALE GENOMIC DNA]</scope>
    <source>
        <strain evidence="3">cv. Tatra</strain>
        <tissue evidence="2">Young leaves</tissue>
    </source>
</reference>
<sequence length="229" mass="26080">ANAYYVGLINERQKKELEKAQLEAVRLVHKGNWSEAADARNNVLRLLSDMTGLATLYDYSRKVPYEDDLVQQLLSIAEVKKALGVNESFVYEVCSDIVGDILHADVMKSVKYMVEKLLRENTKVLLYQGQRDLRDGVVQVEVWVKTMKWEGIVEFLNAEREIWKVNEELAGYVQKWKSLTNVVVLGAGHLLPTDQSLNSQAMIEDWVLEKGLFGSVSYPNVSTNYVHDV</sequence>
<comment type="similarity">
    <text evidence="1">Belongs to the peptidase S10 family.</text>
</comment>
<accession>A0A2K3KII3</accession>